<dbReference type="InterPro" id="IPR036259">
    <property type="entry name" value="MFS_trans_sf"/>
</dbReference>
<comment type="subcellular location">
    <subcellularLocation>
        <location evidence="1">Membrane</location>
        <topology evidence="1">Multi-pass membrane protein</topology>
    </subcellularLocation>
</comment>
<keyword evidence="8" id="KW-1185">Reference proteome</keyword>
<keyword evidence="5 6" id="KW-0472">Membrane</keyword>
<dbReference type="PANTHER" id="PTHR19432">
    <property type="entry name" value="SUGAR TRANSPORTER"/>
    <property type="match status" value="1"/>
</dbReference>
<sequence length="141" mass="15551">SACRPMFFICASMCFCCGAYFMFSMMSDYLGKAVYGGNPAAKPGSVSLEKYRAGVRTATWGYLVVSVTYLLFNLVHRRVLAYLGQKTEFVVVQVLLGGTMTGLALTCRLEFFFFLSVVAGLHRACRYVVPYAAASDVIQDE</sequence>
<evidence type="ECO:0000256" key="1">
    <source>
        <dbReference type="ARBA" id="ARBA00004141"/>
    </source>
</evidence>
<feature type="transmembrane region" description="Helical" evidence="6">
    <location>
        <begin position="57"/>
        <end position="75"/>
    </location>
</feature>
<evidence type="ECO:0008006" key="9">
    <source>
        <dbReference type="Google" id="ProtNLM"/>
    </source>
</evidence>
<feature type="non-terminal residue" evidence="7">
    <location>
        <position position="141"/>
    </location>
</feature>
<dbReference type="EMBL" id="JACVVK020000082">
    <property type="protein sequence ID" value="KAK7494538.1"/>
    <property type="molecule type" value="Genomic_DNA"/>
</dbReference>
<organism evidence="7 8">
    <name type="scientific">Batillaria attramentaria</name>
    <dbReference type="NCBI Taxonomy" id="370345"/>
    <lineage>
        <taxon>Eukaryota</taxon>
        <taxon>Metazoa</taxon>
        <taxon>Spiralia</taxon>
        <taxon>Lophotrochozoa</taxon>
        <taxon>Mollusca</taxon>
        <taxon>Gastropoda</taxon>
        <taxon>Caenogastropoda</taxon>
        <taxon>Sorbeoconcha</taxon>
        <taxon>Cerithioidea</taxon>
        <taxon>Batillariidae</taxon>
        <taxon>Batillaria</taxon>
    </lineage>
</organism>
<feature type="non-terminal residue" evidence="7">
    <location>
        <position position="1"/>
    </location>
</feature>
<comment type="caution">
    <text evidence="7">The sequence shown here is derived from an EMBL/GenBank/DDBJ whole genome shotgun (WGS) entry which is preliminary data.</text>
</comment>
<dbReference type="GO" id="GO:0016020">
    <property type="term" value="C:membrane"/>
    <property type="evidence" value="ECO:0007669"/>
    <property type="project" value="UniProtKB-SubCell"/>
</dbReference>
<keyword evidence="3 6" id="KW-0812">Transmembrane</keyword>
<evidence type="ECO:0000256" key="4">
    <source>
        <dbReference type="ARBA" id="ARBA00022989"/>
    </source>
</evidence>
<feature type="transmembrane region" description="Helical" evidence="6">
    <location>
        <begin position="95"/>
        <end position="121"/>
    </location>
</feature>
<dbReference type="Proteomes" id="UP001519460">
    <property type="component" value="Unassembled WGS sequence"/>
</dbReference>
<evidence type="ECO:0000256" key="3">
    <source>
        <dbReference type="ARBA" id="ARBA00022692"/>
    </source>
</evidence>
<name>A0ABD0L5N5_9CAEN</name>
<dbReference type="AlphaFoldDB" id="A0ABD0L5N5"/>
<evidence type="ECO:0000256" key="5">
    <source>
        <dbReference type="ARBA" id="ARBA00023136"/>
    </source>
</evidence>
<evidence type="ECO:0000256" key="6">
    <source>
        <dbReference type="SAM" id="Phobius"/>
    </source>
</evidence>
<feature type="transmembrane region" description="Helical" evidence="6">
    <location>
        <begin position="6"/>
        <end position="23"/>
    </location>
</feature>
<evidence type="ECO:0000313" key="7">
    <source>
        <dbReference type="EMBL" id="KAK7494538.1"/>
    </source>
</evidence>
<keyword evidence="4 6" id="KW-1133">Transmembrane helix</keyword>
<gene>
    <name evidence="7" type="ORF">BaRGS_00014191</name>
</gene>
<dbReference type="PANTHER" id="PTHR19432:SF35">
    <property type="entry name" value="SOLUTE CARRIER FAMILY 45 MEMBER 3 ISOFORM X1"/>
    <property type="match status" value="1"/>
</dbReference>
<protein>
    <recommendedName>
        <fullName evidence="9">Copper transporter</fullName>
    </recommendedName>
</protein>
<accession>A0ABD0L5N5</accession>
<keyword evidence="2" id="KW-0813">Transport</keyword>
<dbReference type="SUPFAM" id="SSF103473">
    <property type="entry name" value="MFS general substrate transporter"/>
    <property type="match status" value="1"/>
</dbReference>
<evidence type="ECO:0000256" key="2">
    <source>
        <dbReference type="ARBA" id="ARBA00022448"/>
    </source>
</evidence>
<reference evidence="7 8" key="1">
    <citation type="journal article" date="2023" name="Sci. Data">
        <title>Genome assembly of the Korean intertidal mud-creeper Batillaria attramentaria.</title>
        <authorList>
            <person name="Patra A.K."/>
            <person name="Ho P.T."/>
            <person name="Jun S."/>
            <person name="Lee S.J."/>
            <person name="Kim Y."/>
            <person name="Won Y.J."/>
        </authorList>
    </citation>
    <scope>NUCLEOTIDE SEQUENCE [LARGE SCALE GENOMIC DNA]</scope>
    <source>
        <strain evidence="7">Wonlab-2016</strain>
    </source>
</reference>
<proteinExistence type="predicted"/>
<evidence type="ECO:0000313" key="8">
    <source>
        <dbReference type="Proteomes" id="UP001519460"/>
    </source>
</evidence>